<dbReference type="InterPro" id="IPR021109">
    <property type="entry name" value="Peptidase_aspartic_dom_sf"/>
</dbReference>
<evidence type="ECO:0000313" key="1">
    <source>
        <dbReference type="EMBL" id="GEU48144.1"/>
    </source>
</evidence>
<comment type="caution">
    <text evidence="1">The sequence shown here is derived from an EMBL/GenBank/DDBJ whole genome shotgun (WGS) entry which is preliminary data.</text>
</comment>
<name>A0A6L2KJX0_TANCI</name>
<dbReference type="EMBL" id="BKCJ010002377">
    <property type="protein sequence ID" value="GEU48144.1"/>
    <property type="molecule type" value="Genomic_DNA"/>
</dbReference>
<sequence length="520" mass="60352">MVKPAIEDNANFETESQFMRELREETFFENENKDAHDHVHRVLNIVSLFNIPGVSQDAVLLRVFPFTLMRIAKRTSPRQRMSSQQVIYEGPHLDKECPLNKEVKQAEEAKYREFGRPTPFNKSNEAKYHVGQLVYYTRTDNRLPYGEKRPSLKELMNKHLEESARRSTKMNEWIKNSKKVQRKPINKEGWTTKDLHRQFPPKELNPGNFMLPCTIGNFNFYGMADLGASVNVMPRNIFKYVKLGNLRNTNVFVEMADMTKKAPLGIIKEPLARSFYDYKWVFDLEIDQLSDEYEPGIGKIGICLIIYGNTIKMSIKITHTGGMIMGLNKRNALAVLETISKRNYVIEILDEFTKNGPYVFREIDDPENAGQKKMQEEEDLSAKELAQYEADIKLKKILMYGNMAHIGKETQKYYNKPTNNSLRTIVAPTILNKKQDYLPQNEVVRQGGIRLERVDMGKEVAIEDPKVLRITEHVQALTTNEHDFLVDYDNEGEQLEANVVFMSRLEKMKSFEVELMMQIL</sequence>
<dbReference type="AlphaFoldDB" id="A0A6L2KJX0"/>
<evidence type="ECO:0008006" key="2">
    <source>
        <dbReference type="Google" id="ProtNLM"/>
    </source>
</evidence>
<organism evidence="1">
    <name type="scientific">Tanacetum cinerariifolium</name>
    <name type="common">Dalmatian daisy</name>
    <name type="synonym">Chrysanthemum cinerariifolium</name>
    <dbReference type="NCBI Taxonomy" id="118510"/>
    <lineage>
        <taxon>Eukaryota</taxon>
        <taxon>Viridiplantae</taxon>
        <taxon>Streptophyta</taxon>
        <taxon>Embryophyta</taxon>
        <taxon>Tracheophyta</taxon>
        <taxon>Spermatophyta</taxon>
        <taxon>Magnoliopsida</taxon>
        <taxon>eudicotyledons</taxon>
        <taxon>Gunneridae</taxon>
        <taxon>Pentapetalae</taxon>
        <taxon>asterids</taxon>
        <taxon>campanulids</taxon>
        <taxon>Asterales</taxon>
        <taxon>Asteraceae</taxon>
        <taxon>Asteroideae</taxon>
        <taxon>Anthemideae</taxon>
        <taxon>Anthemidinae</taxon>
        <taxon>Tanacetum</taxon>
    </lineage>
</organism>
<gene>
    <name evidence="1" type="ORF">Tci_020122</name>
</gene>
<dbReference type="PANTHER" id="PTHR33067">
    <property type="entry name" value="RNA-DIRECTED DNA POLYMERASE-RELATED"/>
    <property type="match status" value="1"/>
</dbReference>
<protein>
    <recommendedName>
        <fullName evidence="2">Reverse transcriptase domain-containing protein</fullName>
    </recommendedName>
</protein>
<reference evidence="1" key="1">
    <citation type="journal article" date="2019" name="Sci. Rep.">
        <title>Draft genome of Tanacetum cinerariifolium, the natural source of mosquito coil.</title>
        <authorList>
            <person name="Yamashiro T."/>
            <person name="Shiraishi A."/>
            <person name="Satake H."/>
            <person name="Nakayama K."/>
        </authorList>
    </citation>
    <scope>NUCLEOTIDE SEQUENCE</scope>
</reference>
<accession>A0A6L2KJX0</accession>
<dbReference type="PANTHER" id="PTHR33067:SF9">
    <property type="entry name" value="RNA-DIRECTED DNA POLYMERASE"/>
    <property type="match status" value="1"/>
</dbReference>
<proteinExistence type="predicted"/>
<dbReference type="Gene3D" id="2.40.70.10">
    <property type="entry name" value="Acid Proteases"/>
    <property type="match status" value="1"/>
</dbReference>